<feature type="region of interest" description="Disordered" evidence="1">
    <location>
        <begin position="215"/>
        <end position="294"/>
    </location>
</feature>
<protein>
    <submittedName>
        <fullName evidence="3">Uncharacterized protein</fullName>
    </submittedName>
</protein>
<feature type="compositionally biased region" description="Basic residues" evidence="1">
    <location>
        <begin position="233"/>
        <end position="243"/>
    </location>
</feature>
<gene>
    <name evidence="3" type="ORF">HAND00432_LOCUS26751</name>
</gene>
<reference evidence="3" key="1">
    <citation type="submission" date="2021-01" db="EMBL/GenBank/DDBJ databases">
        <authorList>
            <person name="Corre E."/>
            <person name="Pelletier E."/>
            <person name="Niang G."/>
            <person name="Scheremetjew M."/>
            <person name="Finn R."/>
            <person name="Kale V."/>
            <person name="Holt S."/>
            <person name="Cochrane G."/>
            <person name="Meng A."/>
            <person name="Brown T."/>
            <person name="Cohen L."/>
        </authorList>
    </citation>
    <scope>NUCLEOTIDE SEQUENCE</scope>
    <source>
        <strain evidence="3">CCMP644</strain>
    </source>
</reference>
<name>A0A7S1EHM4_HEMAN</name>
<organism evidence="3">
    <name type="scientific">Hemiselmis andersenii</name>
    <name type="common">Cryptophyte alga</name>
    <dbReference type="NCBI Taxonomy" id="464988"/>
    <lineage>
        <taxon>Eukaryota</taxon>
        <taxon>Cryptophyceae</taxon>
        <taxon>Cryptomonadales</taxon>
        <taxon>Hemiselmidaceae</taxon>
        <taxon>Hemiselmis</taxon>
    </lineage>
</organism>
<accession>A0A7S1EHM4</accession>
<feature type="compositionally biased region" description="Basic and acidic residues" evidence="1">
    <location>
        <begin position="215"/>
        <end position="232"/>
    </location>
</feature>
<sequence length="294" mass="32362">MRYSSAFAFVFLAALGNLALMTQGFRLPPTLPFTPRPQRGWACATARGSGRCGITGLSSMAQTTGRVGVADKRVGERKPPLEEEGRLTAKHLWVRAARAIGLWALIAAAALVPKRAAATAAEAEFETIQEFTAPRHTCNRGIQGEAVAPAAASLVTLGGSVAVAIKREKKRVMEDVADISKDVDRHQSFKDEFLDGHLSDRSIYSGLRKAAHAKEEDEFERNSRMFLEEQRAKKNPKNKKQPKRKESPTVLHRPGDGPEESEDDDDHHPAEQLDEATRLMLERMLGGSEEEPKE</sequence>
<feature type="compositionally biased region" description="Basic and acidic residues" evidence="1">
    <location>
        <begin position="266"/>
        <end position="281"/>
    </location>
</feature>
<dbReference type="AlphaFoldDB" id="A0A7S1EHM4"/>
<feature type="chain" id="PRO_5030598982" evidence="2">
    <location>
        <begin position="25"/>
        <end position="294"/>
    </location>
</feature>
<dbReference type="EMBL" id="HBFX01044516">
    <property type="protein sequence ID" value="CAD8975746.1"/>
    <property type="molecule type" value="Transcribed_RNA"/>
</dbReference>
<keyword evidence="2" id="KW-0732">Signal</keyword>
<evidence type="ECO:0000313" key="3">
    <source>
        <dbReference type="EMBL" id="CAD8975746.1"/>
    </source>
</evidence>
<evidence type="ECO:0000256" key="1">
    <source>
        <dbReference type="SAM" id="MobiDB-lite"/>
    </source>
</evidence>
<feature type="signal peptide" evidence="2">
    <location>
        <begin position="1"/>
        <end position="24"/>
    </location>
</feature>
<proteinExistence type="predicted"/>
<evidence type="ECO:0000256" key="2">
    <source>
        <dbReference type="SAM" id="SignalP"/>
    </source>
</evidence>